<dbReference type="InterPro" id="IPR014014">
    <property type="entry name" value="RNA_helicase_DEAD_Q_motif"/>
</dbReference>
<dbReference type="SMART" id="SM00490">
    <property type="entry name" value="HELICc"/>
    <property type="match status" value="1"/>
</dbReference>
<feature type="compositionally biased region" description="Acidic residues" evidence="13">
    <location>
        <begin position="581"/>
        <end position="603"/>
    </location>
</feature>
<dbReference type="VEuPathDB" id="AmoebaDB:NF0016070"/>
<evidence type="ECO:0000256" key="6">
    <source>
        <dbReference type="ARBA" id="ARBA00022884"/>
    </source>
</evidence>
<proteinExistence type="inferred from homology"/>
<feature type="region of interest" description="Disordered" evidence="13">
    <location>
        <begin position="27"/>
        <end position="54"/>
    </location>
</feature>
<dbReference type="GO" id="GO:0016787">
    <property type="term" value="F:hydrolase activity"/>
    <property type="evidence" value="ECO:0007669"/>
    <property type="project" value="UniProtKB-KW"/>
</dbReference>
<dbReference type="AlphaFoldDB" id="A0A6A5C7I8"/>
<feature type="region of interest" description="Disordered" evidence="13">
    <location>
        <begin position="578"/>
        <end position="690"/>
    </location>
</feature>
<dbReference type="VEuPathDB" id="AmoebaDB:NfTy_006970"/>
<comment type="subunit">
    <text evidence="10">eIF4F is a multi-subunit complex, the composition of which varies with external and internal environmental conditions. It is composed of at least EIF4A, EIF4E and EIF4G.</text>
</comment>
<dbReference type="CDD" id="cd18787">
    <property type="entry name" value="SF2_C_DEAD"/>
    <property type="match status" value="1"/>
</dbReference>
<dbReference type="GO" id="GO:0005524">
    <property type="term" value="F:ATP binding"/>
    <property type="evidence" value="ECO:0007669"/>
    <property type="project" value="UniProtKB-UniRule"/>
</dbReference>
<feature type="domain" description="Helicase C-terminal" evidence="15">
    <location>
        <begin position="281"/>
        <end position="446"/>
    </location>
</feature>
<feature type="domain" description="DEAD-box RNA helicase Q" evidence="16">
    <location>
        <begin position="62"/>
        <end position="90"/>
    </location>
</feature>
<evidence type="ECO:0000259" key="14">
    <source>
        <dbReference type="PROSITE" id="PS51192"/>
    </source>
</evidence>
<dbReference type="EMBL" id="VFQX01000004">
    <property type="protein sequence ID" value="KAF0983726.1"/>
    <property type="molecule type" value="Genomic_DNA"/>
</dbReference>
<evidence type="ECO:0000256" key="7">
    <source>
        <dbReference type="ARBA" id="ARBA00022917"/>
    </source>
</evidence>
<keyword evidence="1" id="KW-0396">Initiation factor</keyword>
<evidence type="ECO:0000259" key="15">
    <source>
        <dbReference type="PROSITE" id="PS51194"/>
    </source>
</evidence>
<organism evidence="17 18">
    <name type="scientific">Naegleria fowleri</name>
    <name type="common">Brain eating amoeba</name>
    <dbReference type="NCBI Taxonomy" id="5763"/>
    <lineage>
        <taxon>Eukaryota</taxon>
        <taxon>Discoba</taxon>
        <taxon>Heterolobosea</taxon>
        <taxon>Tetramitia</taxon>
        <taxon>Eutetramitia</taxon>
        <taxon>Vahlkampfiidae</taxon>
        <taxon>Naegleria</taxon>
    </lineage>
</organism>
<evidence type="ECO:0000256" key="9">
    <source>
        <dbReference type="ARBA" id="ARBA00024769"/>
    </source>
</evidence>
<evidence type="ECO:0000256" key="2">
    <source>
        <dbReference type="ARBA" id="ARBA00022741"/>
    </source>
</evidence>
<sequence length="961" mass="109361">MPRTTRLTPQEKLRKEAQEVEVLRQAVIEHTPPRGINPLAKSSGSSSSSSSVSSEVIPGKFTKFSELPISQYTKDALKKAGFAHMKDIQKASLLYSLGGRDILGAAKTGSGKTLAFIIPVLELLYRKRWGKLDGLGALILVPNRELAHQIFEVLKLCGRYHHFSAGLLVGGTKNLKEEKEHICSMNILVATPGRLLQHMDETPGFTCTNLQILVLDEADRLLEFGFKKEINAILEGLPKSRQTLLFSATQTKDIKDLARLSLSKTNTEYISVHEAEPVPKQLTQHYIECELQDKIDILFSFLKSHQTKKTIVFASTVKQVAFLYTAFKQLPIPVKMFKLAGRMSQAVRREMHEGFTSSKAAVLFATDIAARGLDFPRVDFVLQLDAPVSKAFYIHRMGRTARNDADGKSIVFIMPQEKELLSFLFDKDSLETSSLKEMKINPDKIVTIRQQLAALVSHDPTLKQAAMKYFQTYIKHLYKHYGYELDIKSLNLDGFAVKLGLALKPTLILNPNDRMKKEIRLNMTEDDMDDESDNDSDEDDNDDDDDSSSDSSDDSSSDEEIENLSKLGKKALLTKRLSLDERDEEDEEDNDVDYDSTEGDELEMSNSKDESDDEKDAEIQSKIDNIPIDDGDDEVEYKVEYDPNASSDDDDDDDISSSDSSNDDEDDENKDEPATNEDDNTDKKSKKKLSKIDKYLQRKAQLDKQSIVIGEEPSQEEDFFYVKRSNHKLDEKDDVPIYVNKKKFIQQVDSKKHIIFNKDGKKTTKFESIINEIKKNNSENTTKDRSDFLKEIKSRMKHKDEADKQHEKERLKQKKETLKKRDQELAELRRKADLLEEDPFDYQRVLKSNANKHVTVDDALPEEEDVDESYEGFVKAMEQAPEKPTSTTQKLKEKEEKEKQIKEQVEEKKRKFDELMASQQQLADKKGSNSISTGAPTKKKKQVIGLDEAEEMALKLLENKL</sequence>
<evidence type="ECO:0000256" key="12">
    <source>
        <dbReference type="RuleBase" id="RU365068"/>
    </source>
</evidence>
<dbReference type="CDD" id="cd17941">
    <property type="entry name" value="DEADc_DDX10"/>
    <property type="match status" value="1"/>
</dbReference>
<comment type="function">
    <text evidence="9">ATP-dependent RNA helicase which is a subunit of the eIF4F complex involved in cap recognition and is required for mRNA binding to ribosome. In the current model of translation initiation, eIF4A unwinds RNA secondary structures in the 5'-UTR of mRNAs which is necessary to allow efficient binding of the small ribosomal subunit, and subsequent scanning for the initiator codon.</text>
</comment>
<evidence type="ECO:0000313" key="17">
    <source>
        <dbReference type="EMBL" id="KAF0983726.1"/>
    </source>
</evidence>
<dbReference type="PROSITE" id="PS51192">
    <property type="entry name" value="HELICASE_ATP_BIND_1"/>
    <property type="match status" value="1"/>
</dbReference>
<dbReference type="PROSITE" id="PS00039">
    <property type="entry name" value="DEAD_ATP_HELICASE"/>
    <property type="match status" value="1"/>
</dbReference>
<evidence type="ECO:0000313" key="18">
    <source>
        <dbReference type="Proteomes" id="UP000444721"/>
    </source>
</evidence>
<keyword evidence="4 12" id="KW-0347">Helicase</keyword>
<dbReference type="InterPro" id="IPR011545">
    <property type="entry name" value="DEAD/DEAH_box_helicase_dom"/>
</dbReference>
<feature type="compositionally biased region" description="Basic and acidic residues" evidence="13">
    <location>
        <begin position="890"/>
        <end position="914"/>
    </location>
</feature>
<dbReference type="PANTHER" id="PTHR24031">
    <property type="entry name" value="RNA HELICASE"/>
    <property type="match status" value="1"/>
</dbReference>
<protein>
    <recommendedName>
        <fullName evidence="12">ATP-dependent RNA helicase</fullName>
        <ecNumber evidence="12">3.6.4.13</ecNumber>
    </recommendedName>
</protein>
<evidence type="ECO:0000256" key="5">
    <source>
        <dbReference type="ARBA" id="ARBA00022840"/>
    </source>
</evidence>
<keyword evidence="3 12" id="KW-0378">Hydrolase</keyword>
<gene>
    <name evidence="17" type="ORF">FDP41_007641</name>
</gene>
<evidence type="ECO:0000256" key="3">
    <source>
        <dbReference type="ARBA" id="ARBA00022801"/>
    </source>
</evidence>
<reference evidence="17 18" key="1">
    <citation type="journal article" date="2019" name="Sci. Rep.">
        <title>Nanopore sequencing improves the draft genome of the human pathogenic amoeba Naegleria fowleri.</title>
        <authorList>
            <person name="Liechti N."/>
            <person name="Schurch N."/>
            <person name="Bruggmann R."/>
            <person name="Wittwer M."/>
        </authorList>
    </citation>
    <scope>NUCLEOTIDE SEQUENCE [LARGE SCALE GENOMIC DNA]</scope>
    <source>
        <strain evidence="17 18">ATCC 30894</strain>
    </source>
</reference>
<dbReference type="PROSITE" id="PS51194">
    <property type="entry name" value="HELICASE_CTER"/>
    <property type="match status" value="1"/>
</dbReference>
<feature type="region of interest" description="Disordered" evidence="13">
    <location>
        <begin position="876"/>
        <end position="943"/>
    </location>
</feature>
<keyword evidence="7" id="KW-0648">Protein biosynthesis</keyword>
<dbReference type="GO" id="GO:0003724">
    <property type="term" value="F:RNA helicase activity"/>
    <property type="evidence" value="ECO:0007669"/>
    <property type="project" value="UniProtKB-EC"/>
</dbReference>
<dbReference type="VEuPathDB" id="AmoebaDB:FDP41_007641"/>
<dbReference type="GO" id="GO:0003723">
    <property type="term" value="F:RNA binding"/>
    <property type="evidence" value="ECO:0007669"/>
    <property type="project" value="UniProtKB-UniRule"/>
</dbReference>
<evidence type="ECO:0000256" key="1">
    <source>
        <dbReference type="ARBA" id="ARBA00022540"/>
    </source>
</evidence>
<dbReference type="SMART" id="SM01178">
    <property type="entry name" value="DUF4217"/>
    <property type="match status" value="1"/>
</dbReference>
<dbReference type="Pfam" id="PF00270">
    <property type="entry name" value="DEAD"/>
    <property type="match status" value="1"/>
</dbReference>
<dbReference type="GeneID" id="68114859"/>
<feature type="compositionally biased region" description="Polar residues" evidence="13">
    <location>
        <begin position="917"/>
        <end position="935"/>
    </location>
</feature>
<feature type="compositionally biased region" description="Low complexity" evidence="13">
    <location>
        <begin position="42"/>
        <end position="54"/>
    </location>
</feature>
<dbReference type="RefSeq" id="XP_044568439.1">
    <property type="nucleotide sequence ID" value="XM_044711408.1"/>
</dbReference>
<dbReference type="Pfam" id="PF00271">
    <property type="entry name" value="Helicase_C"/>
    <property type="match status" value="1"/>
</dbReference>
<comment type="domain">
    <text evidence="12">The Q motif is unique to and characteristic of the DEAD box family of RNA helicases and controls ATP binding and hydrolysis.</text>
</comment>
<dbReference type="GO" id="GO:0003743">
    <property type="term" value="F:translation initiation factor activity"/>
    <property type="evidence" value="ECO:0007669"/>
    <property type="project" value="UniProtKB-KW"/>
</dbReference>
<feature type="compositionally biased region" description="Acidic residues" evidence="13">
    <location>
        <begin position="524"/>
        <end position="562"/>
    </location>
</feature>
<keyword evidence="2 12" id="KW-0547">Nucleotide-binding</keyword>
<dbReference type="Proteomes" id="UP000444721">
    <property type="component" value="Unassembled WGS sequence"/>
</dbReference>
<dbReference type="InterPro" id="IPR001650">
    <property type="entry name" value="Helicase_C-like"/>
</dbReference>
<keyword evidence="5 12" id="KW-0067">ATP-binding</keyword>
<dbReference type="SMART" id="SM00487">
    <property type="entry name" value="DEXDc"/>
    <property type="match status" value="1"/>
</dbReference>
<dbReference type="OMA" id="QVRFMFE"/>
<evidence type="ECO:0000256" key="11">
    <source>
        <dbReference type="PROSITE-ProRule" id="PRU00552"/>
    </source>
</evidence>
<dbReference type="InterPro" id="IPR000629">
    <property type="entry name" value="RNA-helicase_DEAD-box_CS"/>
</dbReference>
<feature type="region of interest" description="Disordered" evidence="13">
    <location>
        <begin position="522"/>
        <end position="565"/>
    </location>
</feature>
<dbReference type="InterPro" id="IPR027417">
    <property type="entry name" value="P-loop_NTPase"/>
</dbReference>
<feature type="region of interest" description="Disordered" evidence="13">
    <location>
        <begin position="793"/>
        <end position="819"/>
    </location>
</feature>
<dbReference type="PROSITE" id="PS51195">
    <property type="entry name" value="Q_MOTIF"/>
    <property type="match status" value="1"/>
</dbReference>
<evidence type="ECO:0000256" key="13">
    <source>
        <dbReference type="SAM" id="MobiDB-lite"/>
    </source>
</evidence>
<dbReference type="Gene3D" id="3.40.50.300">
    <property type="entry name" value="P-loop containing nucleotide triphosphate hydrolases"/>
    <property type="match status" value="2"/>
</dbReference>
<dbReference type="EC" id="3.6.4.13" evidence="12"/>
<dbReference type="OrthoDB" id="10259640at2759"/>
<dbReference type="SUPFAM" id="SSF52540">
    <property type="entry name" value="P-loop containing nucleoside triphosphate hydrolases"/>
    <property type="match status" value="1"/>
</dbReference>
<evidence type="ECO:0000256" key="10">
    <source>
        <dbReference type="ARBA" id="ARBA00025917"/>
    </source>
</evidence>
<comment type="similarity">
    <text evidence="8">Belongs to the DEAD box helicase family. eIF4A subfamily.</text>
</comment>
<feature type="domain" description="Helicase ATP-binding" evidence="14">
    <location>
        <begin position="93"/>
        <end position="268"/>
    </location>
</feature>
<evidence type="ECO:0000259" key="16">
    <source>
        <dbReference type="PROSITE" id="PS51195"/>
    </source>
</evidence>
<dbReference type="InterPro" id="IPR025313">
    <property type="entry name" value="SPB4-like_CTE"/>
</dbReference>
<comment type="function">
    <text evidence="12">RNA helicase.</text>
</comment>
<evidence type="ECO:0000256" key="8">
    <source>
        <dbReference type="ARBA" id="ARBA00024352"/>
    </source>
</evidence>
<comment type="caution">
    <text evidence="17">The sequence shown here is derived from an EMBL/GenBank/DDBJ whole genome shotgun (WGS) entry which is preliminary data.</text>
</comment>
<feature type="compositionally biased region" description="Acidic residues" evidence="13">
    <location>
        <begin position="647"/>
        <end position="680"/>
    </location>
</feature>
<comment type="catalytic activity">
    <reaction evidence="12">
        <text>ATP + H2O = ADP + phosphate + H(+)</text>
        <dbReference type="Rhea" id="RHEA:13065"/>
        <dbReference type="ChEBI" id="CHEBI:15377"/>
        <dbReference type="ChEBI" id="CHEBI:15378"/>
        <dbReference type="ChEBI" id="CHEBI:30616"/>
        <dbReference type="ChEBI" id="CHEBI:43474"/>
        <dbReference type="ChEBI" id="CHEBI:456216"/>
        <dbReference type="EC" id="3.6.4.13"/>
    </reaction>
</comment>
<evidence type="ECO:0000256" key="4">
    <source>
        <dbReference type="ARBA" id="ARBA00022806"/>
    </source>
</evidence>
<name>A0A6A5C7I8_NAEFO</name>
<keyword evidence="18" id="KW-1185">Reference proteome</keyword>
<feature type="short sequence motif" description="Q motif" evidence="11">
    <location>
        <begin position="62"/>
        <end position="90"/>
    </location>
</feature>
<keyword evidence="6 12" id="KW-0694">RNA-binding</keyword>
<accession>A0A6A5C7I8</accession>
<dbReference type="InterPro" id="IPR014001">
    <property type="entry name" value="Helicase_ATP-bd"/>
</dbReference>